<comment type="caution">
    <text evidence="2">The sequence shown here is derived from an EMBL/GenBank/DDBJ whole genome shotgun (WGS) entry which is preliminary data.</text>
</comment>
<organism evidence="2 3">
    <name type="scientific">Russula ochroleuca</name>
    <dbReference type="NCBI Taxonomy" id="152965"/>
    <lineage>
        <taxon>Eukaryota</taxon>
        <taxon>Fungi</taxon>
        <taxon>Dikarya</taxon>
        <taxon>Basidiomycota</taxon>
        <taxon>Agaricomycotina</taxon>
        <taxon>Agaricomycetes</taxon>
        <taxon>Russulales</taxon>
        <taxon>Russulaceae</taxon>
        <taxon>Russula</taxon>
    </lineage>
</organism>
<dbReference type="Proteomes" id="UP000759537">
    <property type="component" value="Unassembled WGS sequence"/>
</dbReference>
<dbReference type="EMBL" id="WHVB01000070">
    <property type="protein sequence ID" value="KAF8463550.1"/>
    <property type="molecule type" value="Genomic_DNA"/>
</dbReference>
<evidence type="ECO:0000256" key="1">
    <source>
        <dbReference type="SAM" id="MobiDB-lite"/>
    </source>
</evidence>
<sequence>MHFTMRTATWTLQDKPVRVETKALGGGRPHSSFTKPPPPHALRISLSSSPRNTLAPLLRVLAPAGSRSSTCAPNPCQMTTGRAMTAPMRTTRRAPAGERGCKEGEDAEEDVEMGARGGGRACVGSLRICVRGKSARAPLVPASAIGEGHLGGGTRWWTGGDCMKLKHHLCFAVRASEGKAVVVRVLRVCQHFLKARRGCYLSG</sequence>
<evidence type="ECO:0000313" key="3">
    <source>
        <dbReference type="Proteomes" id="UP000759537"/>
    </source>
</evidence>
<gene>
    <name evidence="2" type="ORF">DFH94DRAFT_452789</name>
</gene>
<protein>
    <submittedName>
        <fullName evidence="2">Uncharacterized protein</fullName>
    </submittedName>
</protein>
<keyword evidence="3" id="KW-1185">Reference proteome</keyword>
<feature type="region of interest" description="Disordered" evidence="1">
    <location>
        <begin position="90"/>
        <end position="112"/>
    </location>
</feature>
<accession>A0A9P5JTQ5</accession>
<reference evidence="2" key="2">
    <citation type="journal article" date="2020" name="Nat. Commun.">
        <title>Large-scale genome sequencing of mycorrhizal fungi provides insights into the early evolution of symbiotic traits.</title>
        <authorList>
            <person name="Miyauchi S."/>
            <person name="Kiss E."/>
            <person name="Kuo A."/>
            <person name="Drula E."/>
            <person name="Kohler A."/>
            <person name="Sanchez-Garcia M."/>
            <person name="Morin E."/>
            <person name="Andreopoulos B."/>
            <person name="Barry K.W."/>
            <person name="Bonito G."/>
            <person name="Buee M."/>
            <person name="Carver A."/>
            <person name="Chen C."/>
            <person name="Cichocki N."/>
            <person name="Clum A."/>
            <person name="Culley D."/>
            <person name="Crous P.W."/>
            <person name="Fauchery L."/>
            <person name="Girlanda M."/>
            <person name="Hayes R.D."/>
            <person name="Keri Z."/>
            <person name="LaButti K."/>
            <person name="Lipzen A."/>
            <person name="Lombard V."/>
            <person name="Magnuson J."/>
            <person name="Maillard F."/>
            <person name="Murat C."/>
            <person name="Nolan M."/>
            <person name="Ohm R.A."/>
            <person name="Pangilinan J."/>
            <person name="Pereira M.F."/>
            <person name="Perotto S."/>
            <person name="Peter M."/>
            <person name="Pfister S."/>
            <person name="Riley R."/>
            <person name="Sitrit Y."/>
            <person name="Stielow J.B."/>
            <person name="Szollosi G."/>
            <person name="Zifcakova L."/>
            <person name="Stursova M."/>
            <person name="Spatafora J.W."/>
            <person name="Tedersoo L."/>
            <person name="Vaario L.M."/>
            <person name="Yamada A."/>
            <person name="Yan M."/>
            <person name="Wang P."/>
            <person name="Xu J."/>
            <person name="Bruns T."/>
            <person name="Baldrian P."/>
            <person name="Vilgalys R."/>
            <person name="Dunand C."/>
            <person name="Henrissat B."/>
            <person name="Grigoriev I.V."/>
            <person name="Hibbett D."/>
            <person name="Nagy L.G."/>
            <person name="Martin F.M."/>
        </authorList>
    </citation>
    <scope>NUCLEOTIDE SEQUENCE</scope>
    <source>
        <strain evidence="2">Prilba</strain>
    </source>
</reference>
<evidence type="ECO:0000313" key="2">
    <source>
        <dbReference type="EMBL" id="KAF8463550.1"/>
    </source>
</evidence>
<name>A0A9P5JTQ5_9AGAM</name>
<dbReference type="AlphaFoldDB" id="A0A9P5JTQ5"/>
<feature type="compositionally biased region" description="Basic and acidic residues" evidence="1">
    <location>
        <begin position="95"/>
        <end position="104"/>
    </location>
</feature>
<reference evidence="2" key="1">
    <citation type="submission" date="2019-10" db="EMBL/GenBank/DDBJ databases">
        <authorList>
            <consortium name="DOE Joint Genome Institute"/>
            <person name="Kuo A."/>
            <person name="Miyauchi S."/>
            <person name="Kiss E."/>
            <person name="Drula E."/>
            <person name="Kohler A."/>
            <person name="Sanchez-Garcia M."/>
            <person name="Andreopoulos B."/>
            <person name="Barry K.W."/>
            <person name="Bonito G."/>
            <person name="Buee M."/>
            <person name="Carver A."/>
            <person name="Chen C."/>
            <person name="Cichocki N."/>
            <person name="Clum A."/>
            <person name="Culley D."/>
            <person name="Crous P.W."/>
            <person name="Fauchery L."/>
            <person name="Girlanda M."/>
            <person name="Hayes R."/>
            <person name="Keri Z."/>
            <person name="LaButti K."/>
            <person name="Lipzen A."/>
            <person name="Lombard V."/>
            <person name="Magnuson J."/>
            <person name="Maillard F."/>
            <person name="Morin E."/>
            <person name="Murat C."/>
            <person name="Nolan M."/>
            <person name="Ohm R."/>
            <person name="Pangilinan J."/>
            <person name="Pereira M."/>
            <person name="Perotto S."/>
            <person name="Peter M."/>
            <person name="Riley R."/>
            <person name="Sitrit Y."/>
            <person name="Stielow B."/>
            <person name="Szollosi G."/>
            <person name="Zifcakova L."/>
            <person name="Stursova M."/>
            <person name="Spatafora J.W."/>
            <person name="Tedersoo L."/>
            <person name="Vaario L.-M."/>
            <person name="Yamada A."/>
            <person name="Yan M."/>
            <person name="Wang P."/>
            <person name="Xu J."/>
            <person name="Bruns T."/>
            <person name="Baldrian P."/>
            <person name="Vilgalys R."/>
            <person name="Henrissat B."/>
            <person name="Grigoriev I.V."/>
            <person name="Hibbett D."/>
            <person name="Nagy L.G."/>
            <person name="Martin F.M."/>
        </authorList>
    </citation>
    <scope>NUCLEOTIDE SEQUENCE</scope>
    <source>
        <strain evidence="2">Prilba</strain>
    </source>
</reference>
<proteinExistence type="predicted"/>